<keyword evidence="6" id="KW-0175">Coiled coil</keyword>
<dbReference type="PANTHER" id="PTHR35007">
    <property type="entry name" value="INTEGRAL MEMBRANE PROTEIN-RELATED"/>
    <property type="match status" value="1"/>
</dbReference>
<feature type="transmembrane region" description="Helical" evidence="7">
    <location>
        <begin position="146"/>
        <end position="163"/>
    </location>
</feature>
<comment type="subcellular location">
    <subcellularLocation>
        <location evidence="1">Cell membrane</location>
        <topology evidence="1">Multi-pass membrane protein</topology>
    </subcellularLocation>
</comment>
<dbReference type="Proteomes" id="UP000886217">
    <property type="component" value="Unassembled WGS sequence"/>
</dbReference>
<comment type="caution">
    <text evidence="9">The sequence shown here is derived from an EMBL/GenBank/DDBJ whole genome shotgun (WGS) entry which is preliminary data.</text>
</comment>
<reference evidence="9" key="1">
    <citation type="journal article" date="2020" name="mSystems">
        <title>Genome- and Community-Level Interaction Insights into Carbon Utilization and Element Cycling Functions of Hydrothermarchaeota in Hydrothermal Sediment.</title>
        <authorList>
            <person name="Zhou Z."/>
            <person name="Liu Y."/>
            <person name="Xu W."/>
            <person name="Pan J."/>
            <person name="Luo Z.H."/>
            <person name="Li M."/>
        </authorList>
    </citation>
    <scope>NUCLEOTIDE SEQUENCE [LARGE SCALE GENOMIC DNA]</scope>
    <source>
        <strain evidence="9">HyVt-93</strain>
    </source>
</reference>
<protein>
    <submittedName>
        <fullName evidence="9">Type II secretion system F family protein</fullName>
    </submittedName>
</protein>
<evidence type="ECO:0000256" key="7">
    <source>
        <dbReference type="SAM" id="Phobius"/>
    </source>
</evidence>
<feature type="coiled-coil region" evidence="6">
    <location>
        <begin position="35"/>
        <end position="62"/>
    </location>
</feature>
<gene>
    <name evidence="9" type="ORF">ENL40_07250</name>
</gene>
<evidence type="ECO:0000256" key="6">
    <source>
        <dbReference type="SAM" id="Coils"/>
    </source>
</evidence>
<evidence type="ECO:0000256" key="5">
    <source>
        <dbReference type="ARBA" id="ARBA00023136"/>
    </source>
</evidence>
<sequence length="353" mass="40670">MGTKEKILKFIERLGQKTIEVSERPISRIPKTLTLQERLQLLKKLQEEVSQEREEKYEKELEEIIEWRKRELEESFTHRFSEFILRHFRGPVESFTKSLKGLDYDLIRANIRMSKEQFVALMLGVSVFTAIFAFLIGVLLLMPIDISLMLGILGFIGGFLYMRNYPRIVWRRRVVEVEKALPYVLRHMASLLSAGVGIAEAMVSVANADYGPISEEFDLMIRDMHGGTSFEDALTRFEERMASENVSRVVKQILRATKFGGNLADILYKLAEDFSFEYRMKLVEYIQKVNGVAFVYMFITIIMPTLFVVAILAASLMRRALVMPVQALAVILLFGFPAISTLVVFMIKRSEPR</sequence>
<dbReference type="GO" id="GO:0005886">
    <property type="term" value="C:plasma membrane"/>
    <property type="evidence" value="ECO:0007669"/>
    <property type="project" value="UniProtKB-SubCell"/>
</dbReference>
<keyword evidence="4 7" id="KW-1133">Transmembrane helix</keyword>
<dbReference type="PANTHER" id="PTHR35007:SF2">
    <property type="entry name" value="PILUS ASSEMBLE PROTEIN"/>
    <property type="match status" value="1"/>
</dbReference>
<keyword evidence="5 7" id="KW-0472">Membrane</keyword>
<keyword evidence="2" id="KW-1003">Cell membrane</keyword>
<feature type="transmembrane region" description="Helical" evidence="7">
    <location>
        <begin position="325"/>
        <end position="347"/>
    </location>
</feature>
<dbReference type="InterPro" id="IPR042094">
    <property type="entry name" value="T2SS_GspF_sf"/>
</dbReference>
<dbReference type="AlphaFoldDB" id="A0A7C5JXF8"/>
<accession>A0A7C5JXF8</accession>
<dbReference type="EMBL" id="DRTU01000293">
    <property type="protein sequence ID" value="HHI01239.1"/>
    <property type="molecule type" value="Genomic_DNA"/>
</dbReference>
<evidence type="ECO:0000259" key="8">
    <source>
        <dbReference type="Pfam" id="PF00482"/>
    </source>
</evidence>
<organism evidence="9">
    <name type="scientific">Thermococcus litoralis</name>
    <dbReference type="NCBI Taxonomy" id="2265"/>
    <lineage>
        <taxon>Archaea</taxon>
        <taxon>Methanobacteriati</taxon>
        <taxon>Methanobacteriota</taxon>
        <taxon>Thermococci</taxon>
        <taxon>Thermococcales</taxon>
        <taxon>Thermococcaceae</taxon>
        <taxon>Thermococcus</taxon>
    </lineage>
</organism>
<evidence type="ECO:0000256" key="3">
    <source>
        <dbReference type="ARBA" id="ARBA00022692"/>
    </source>
</evidence>
<dbReference type="Gene3D" id="1.20.81.30">
    <property type="entry name" value="Type II secretion system (T2SS), domain F"/>
    <property type="match status" value="1"/>
</dbReference>
<keyword evidence="3 7" id="KW-0812">Transmembrane</keyword>
<name>A0A7C5JXF8_THELI</name>
<evidence type="ECO:0000256" key="4">
    <source>
        <dbReference type="ARBA" id="ARBA00022989"/>
    </source>
</evidence>
<feature type="domain" description="Type II secretion system protein GspF" evidence="8">
    <location>
        <begin position="185"/>
        <end position="309"/>
    </location>
</feature>
<dbReference type="Pfam" id="PF00482">
    <property type="entry name" value="T2SSF"/>
    <property type="match status" value="1"/>
</dbReference>
<proteinExistence type="predicted"/>
<dbReference type="InterPro" id="IPR018076">
    <property type="entry name" value="T2SS_GspF_dom"/>
</dbReference>
<evidence type="ECO:0000256" key="1">
    <source>
        <dbReference type="ARBA" id="ARBA00004651"/>
    </source>
</evidence>
<feature type="transmembrane region" description="Helical" evidence="7">
    <location>
        <begin position="289"/>
        <end position="313"/>
    </location>
</feature>
<evidence type="ECO:0000256" key="2">
    <source>
        <dbReference type="ARBA" id="ARBA00022475"/>
    </source>
</evidence>
<feature type="transmembrane region" description="Helical" evidence="7">
    <location>
        <begin position="118"/>
        <end position="140"/>
    </location>
</feature>
<evidence type="ECO:0000313" key="9">
    <source>
        <dbReference type="EMBL" id="HHI01239.1"/>
    </source>
</evidence>